<evidence type="ECO:0000256" key="1">
    <source>
        <dbReference type="ARBA" id="ARBA00004496"/>
    </source>
</evidence>
<keyword evidence="6" id="KW-0819">tRNA processing</keyword>
<keyword evidence="9" id="KW-0067">ATP-binding</keyword>
<evidence type="ECO:0000256" key="4">
    <source>
        <dbReference type="ARBA" id="ARBA00022490"/>
    </source>
</evidence>
<dbReference type="InterPro" id="IPR017945">
    <property type="entry name" value="DHBP_synth_RibB-like_a/b_dom"/>
</dbReference>
<comment type="subcellular location">
    <subcellularLocation>
        <location evidence="1">Cytoplasm</location>
    </subcellularLocation>
</comment>
<evidence type="ECO:0000313" key="13">
    <source>
        <dbReference type="EMBL" id="SVA15931.1"/>
    </source>
</evidence>
<accession>A0A381TK84</accession>
<dbReference type="GO" id="GO:0000049">
    <property type="term" value="F:tRNA binding"/>
    <property type="evidence" value="ECO:0007669"/>
    <property type="project" value="TreeGrafter"/>
</dbReference>
<dbReference type="AlphaFoldDB" id="A0A381TK84"/>
<dbReference type="GO" id="GO:0003725">
    <property type="term" value="F:double-stranded RNA binding"/>
    <property type="evidence" value="ECO:0007669"/>
    <property type="project" value="InterPro"/>
</dbReference>
<evidence type="ECO:0000256" key="2">
    <source>
        <dbReference type="ARBA" id="ARBA00007663"/>
    </source>
</evidence>
<dbReference type="InterPro" id="IPR006070">
    <property type="entry name" value="Sua5-like_dom"/>
</dbReference>
<evidence type="ECO:0000256" key="6">
    <source>
        <dbReference type="ARBA" id="ARBA00022694"/>
    </source>
</evidence>
<dbReference type="GO" id="GO:0006450">
    <property type="term" value="P:regulation of translational fidelity"/>
    <property type="evidence" value="ECO:0007669"/>
    <property type="project" value="TreeGrafter"/>
</dbReference>
<dbReference type="GO" id="GO:0005737">
    <property type="term" value="C:cytoplasm"/>
    <property type="evidence" value="ECO:0007669"/>
    <property type="project" value="UniProtKB-SubCell"/>
</dbReference>
<dbReference type="SUPFAM" id="SSF55821">
    <property type="entry name" value="YrdC/RibB"/>
    <property type="match status" value="1"/>
</dbReference>
<protein>
    <recommendedName>
        <fullName evidence="10">L-threonylcarbamoyladenylate synthase</fullName>
        <ecNumber evidence="3">2.7.7.87</ecNumber>
    </recommendedName>
    <alternativeName>
        <fullName evidence="10">L-threonylcarbamoyladenylate synthase</fullName>
    </alternativeName>
</protein>
<dbReference type="PANTHER" id="PTHR17490">
    <property type="entry name" value="SUA5"/>
    <property type="match status" value="1"/>
</dbReference>
<feature type="domain" description="YrdC-like" evidence="12">
    <location>
        <begin position="1"/>
        <end position="164"/>
    </location>
</feature>
<gene>
    <name evidence="13" type="ORF">METZ01_LOCUS68785</name>
</gene>
<evidence type="ECO:0000256" key="10">
    <source>
        <dbReference type="ARBA" id="ARBA00029774"/>
    </source>
</evidence>
<evidence type="ECO:0000259" key="12">
    <source>
        <dbReference type="PROSITE" id="PS51163"/>
    </source>
</evidence>
<dbReference type="GO" id="GO:0061710">
    <property type="term" value="F:L-threonylcarbamoyladenylate synthase"/>
    <property type="evidence" value="ECO:0007669"/>
    <property type="project" value="UniProtKB-EC"/>
</dbReference>
<evidence type="ECO:0000256" key="8">
    <source>
        <dbReference type="ARBA" id="ARBA00022741"/>
    </source>
</evidence>
<dbReference type="Pfam" id="PF01300">
    <property type="entry name" value="Sua5_yciO_yrdC"/>
    <property type="match status" value="1"/>
</dbReference>
<dbReference type="InterPro" id="IPR050156">
    <property type="entry name" value="TC-AMP_synthase_SUA5"/>
</dbReference>
<dbReference type="EC" id="2.7.7.87" evidence="3"/>
<dbReference type="PROSITE" id="PS51163">
    <property type="entry name" value="YRDC"/>
    <property type="match status" value="1"/>
</dbReference>
<keyword evidence="7" id="KW-0548">Nucleotidyltransferase</keyword>
<evidence type="ECO:0000256" key="11">
    <source>
        <dbReference type="ARBA" id="ARBA00048366"/>
    </source>
</evidence>
<comment type="similarity">
    <text evidence="2">Belongs to the SUA5 family.</text>
</comment>
<evidence type="ECO:0000256" key="7">
    <source>
        <dbReference type="ARBA" id="ARBA00022695"/>
    </source>
</evidence>
<sequence>MVYPTDTLYGFGVDATNAKAIDRLNLLKERKGPMTVLAANKETATEWMNLSNQYMQEALNILARSDTVIVPVNPGVVHDTILGREHSLGIRIPNHPFCKALSSSCRIPMTTTSVNRSREKPLEIPDDISMTFGNGIDLIIEDGRISGEASKIYQYKDGDFIIIR</sequence>
<dbReference type="GO" id="GO:0008033">
    <property type="term" value="P:tRNA processing"/>
    <property type="evidence" value="ECO:0007669"/>
    <property type="project" value="UniProtKB-KW"/>
</dbReference>
<dbReference type="GO" id="GO:0005524">
    <property type="term" value="F:ATP binding"/>
    <property type="evidence" value="ECO:0007669"/>
    <property type="project" value="UniProtKB-KW"/>
</dbReference>
<keyword evidence="5" id="KW-0808">Transferase</keyword>
<dbReference type="EMBL" id="UINC01004657">
    <property type="protein sequence ID" value="SVA15931.1"/>
    <property type="molecule type" value="Genomic_DNA"/>
</dbReference>
<evidence type="ECO:0000256" key="3">
    <source>
        <dbReference type="ARBA" id="ARBA00012584"/>
    </source>
</evidence>
<evidence type="ECO:0000256" key="9">
    <source>
        <dbReference type="ARBA" id="ARBA00022840"/>
    </source>
</evidence>
<dbReference type="PANTHER" id="PTHR17490:SF16">
    <property type="entry name" value="THREONYLCARBAMOYL-AMP SYNTHASE"/>
    <property type="match status" value="1"/>
</dbReference>
<comment type="catalytic activity">
    <reaction evidence="11">
        <text>L-threonine + hydrogencarbonate + ATP = L-threonylcarbamoyladenylate + diphosphate + H2O</text>
        <dbReference type="Rhea" id="RHEA:36407"/>
        <dbReference type="ChEBI" id="CHEBI:15377"/>
        <dbReference type="ChEBI" id="CHEBI:17544"/>
        <dbReference type="ChEBI" id="CHEBI:30616"/>
        <dbReference type="ChEBI" id="CHEBI:33019"/>
        <dbReference type="ChEBI" id="CHEBI:57926"/>
        <dbReference type="ChEBI" id="CHEBI:73682"/>
        <dbReference type="EC" id="2.7.7.87"/>
    </reaction>
</comment>
<reference evidence="13" key="1">
    <citation type="submission" date="2018-05" db="EMBL/GenBank/DDBJ databases">
        <authorList>
            <person name="Lanie J.A."/>
            <person name="Ng W.-L."/>
            <person name="Kazmierczak K.M."/>
            <person name="Andrzejewski T.M."/>
            <person name="Davidsen T.M."/>
            <person name="Wayne K.J."/>
            <person name="Tettelin H."/>
            <person name="Glass J.I."/>
            <person name="Rusch D."/>
            <person name="Podicherti R."/>
            <person name="Tsui H.-C.T."/>
            <person name="Winkler M.E."/>
        </authorList>
    </citation>
    <scope>NUCLEOTIDE SEQUENCE</scope>
</reference>
<keyword evidence="4" id="KW-0963">Cytoplasm</keyword>
<dbReference type="Gene3D" id="3.90.870.10">
    <property type="entry name" value="DHBP synthase"/>
    <property type="match status" value="1"/>
</dbReference>
<name>A0A381TK84_9ZZZZ</name>
<keyword evidence="8" id="KW-0547">Nucleotide-binding</keyword>
<evidence type="ECO:0000256" key="5">
    <source>
        <dbReference type="ARBA" id="ARBA00022679"/>
    </source>
</evidence>
<proteinExistence type="inferred from homology"/>
<organism evidence="13">
    <name type="scientific">marine metagenome</name>
    <dbReference type="NCBI Taxonomy" id="408172"/>
    <lineage>
        <taxon>unclassified sequences</taxon>
        <taxon>metagenomes</taxon>
        <taxon>ecological metagenomes</taxon>
    </lineage>
</organism>